<comment type="caution">
    <text evidence="1">The sequence shown here is derived from an EMBL/GenBank/DDBJ whole genome shotgun (WGS) entry which is preliminary data.</text>
</comment>
<reference evidence="1 2" key="1">
    <citation type="submission" date="2024-10" db="EMBL/GenBank/DDBJ databases">
        <title>The Natural Products Discovery Center: Release of the First 8490 Sequenced Strains for Exploring Actinobacteria Biosynthetic Diversity.</title>
        <authorList>
            <person name="Kalkreuter E."/>
            <person name="Kautsar S.A."/>
            <person name="Yang D."/>
            <person name="Bader C.D."/>
            <person name="Teijaro C.N."/>
            <person name="Fluegel L."/>
            <person name="Davis C.M."/>
            <person name="Simpson J.R."/>
            <person name="Lauterbach L."/>
            <person name="Steele A.D."/>
            <person name="Gui C."/>
            <person name="Meng S."/>
            <person name="Li G."/>
            <person name="Viehrig K."/>
            <person name="Ye F."/>
            <person name="Su P."/>
            <person name="Kiefer A.F."/>
            <person name="Nichols A."/>
            <person name="Cepeda A.J."/>
            <person name="Yan W."/>
            <person name="Fan B."/>
            <person name="Jiang Y."/>
            <person name="Adhikari A."/>
            <person name="Zheng C.-J."/>
            <person name="Schuster L."/>
            <person name="Cowan T.M."/>
            <person name="Smanski M.J."/>
            <person name="Chevrette M.G."/>
            <person name="De Carvalho L.P.S."/>
            <person name="Shen B."/>
        </authorList>
    </citation>
    <scope>NUCLEOTIDE SEQUENCE [LARGE SCALE GENOMIC DNA]</scope>
    <source>
        <strain evidence="1 2">NPDC000087</strain>
    </source>
</reference>
<name>A0ABW6WCW8_9ACTN</name>
<gene>
    <name evidence="1" type="ORF">ACFY35_11330</name>
</gene>
<proteinExistence type="predicted"/>
<dbReference type="RefSeq" id="WP_020511438.1">
    <property type="nucleotide sequence ID" value="NZ_JBIAZU010000002.1"/>
</dbReference>
<organism evidence="1 2">
    <name type="scientific">Paractinoplanes globisporus</name>
    <dbReference type="NCBI Taxonomy" id="113565"/>
    <lineage>
        <taxon>Bacteria</taxon>
        <taxon>Bacillati</taxon>
        <taxon>Actinomycetota</taxon>
        <taxon>Actinomycetes</taxon>
        <taxon>Micromonosporales</taxon>
        <taxon>Micromonosporaceae</taxon>
        <taxon>Paractinoplanes</taxon>
    </lineage>
</organism>
<protein>
    <submittedName>
        <fullName evidence="1">Uncharacterized protein</fullName>
    </submittedName>
</protein>
<dbReference type="Proteomes" id="UP001602245">
    <property type="component" value="Unassembled WGS sequence"/>
</dbReference>
<evidence type="ECO:0000313" key="2">
    <source>
        <dbReference type="Proteomes" id="UP001602245"/>
    </source>
</evidence>
<accession>A0ABW6WCW8</accession>
<sequence length="158" mass="16666">MEARVLPPSDLTAILDVLVSVGAQVAADELDPALADRLGRRLRKHGLLGEVSPGELNAVIADLCRRVHWAMGDGSSYPAAAARVTVYRMRFGDVRSAREVVAWVEQSGGGASLSGGSDSWEVAATYPDLWPSAEFEQRVASLTQVASEHGGSYTGAGD</sequence>
<evidence type="ECO:0000313" key="1">
    <source>
        <dbReference type="EMBL" id="MFF5290026.1"/>
    </source>
</evidence>
<dbReference type="EMBL" id="JBIAZU010000002">
    <property type="protein sequence ID" value="MFF5290026.1"/>
    <property type="molecule type" value="Genomic_DNA"/>
</dbReference>
<keyword evidence="2" id="KW-1185">Reference proteome</keyword>